<dbReference type="Pfam" id="PF01565">
    <property type="entry name" value="FAD_binding_4"/>
    <property type="match status" value="1"/>
</dbReference>
<dbReference type="InterPro" id="IPR036318">
    <property type="entry name" value="FAD-bd_PCMH-like_sf"/>
</dbReference>
<evidence type="ECO:0000256" key="1">
    <source>
        <dbReference type="ARBA" id="ARBA00022630"/>
    </source>
</evidence>
<comment type="caution">
    <text evidence="3">The sequence shown here is derived from an EMBL/GenBank/DDBJ whole genome shotgun (WGS) entry which is preliminary data.</text>
</comment>
<sequence>MTATMLAPTDLRGAHEALAGTSGPVEIRGAATAADWAGAPQPAPTVLDTSRLTGVLAYNPADMTVGVRAGTPLRELQQELATHGQRVAFDAARVARGATAGGLVATADSGPLALAYGSMRDLVIGATVVLADGTVARTGGHVIKNVAGYDLAKLLHGSYGTLGLLAEIVLRLHPIPAASRTVRLDGELPVAADRAAAVLASALEPVSLEWADGTLLVRVEGTVEGADARARELARLIGGSVLGDDDAEAAWARHAELVDTASVRIGCRPSRLAGVLAECGGTAVAGLGTGIGTVAVAPERVAAVHDVVTAAGGMSVTRRRPGNGVGAWGQRPSALRVLTAVKNELDPGHRLGRGRFEAWFGEEEARS</sequence>
<dbReference type="PANTHER" id="PTHR11748:SF103">
    <property type="entry name" value="GLYCOLATE OXIDASE SUBUNIT GLCE"/>
    <property type="match status" value="1"/>
</dbReference>
<keyword evidence="4" id="KW-1185">Reference proteome</keyword>
<dbReference type="EMBL" id="MASW01000001">
    <property type="protein sequence ID" value="PXY31938.1"/>
    <property type="molecule type" value="Genomic_DNA"/>
</dbReference>
<dbReference type="GO" id="GO:0071949">
    <property type="term" value="F:FAD binding"/>
    <property type="evidence" value="ECO:0007669"/>
    <property type="project" value="InterPro"/>
</dbReference>
<dbReference type="InterPro" id="IPR016164">
    <property type="entry name" value="FAD-linked_Oxase-like_C"/>
</dbReference>
<evidence type="ECO:0000313" key="4">
    <source>
        <dbReference type="Proteomes" id="UP000249915"/>
    </source>
</evidence>
<keyword evidence="1" id="KW-0285">Flavoprotein</keyword>
<dbReference type="InterPro" id="IPR016166">
    <property type="entry name" value="FAD-bd_PCMH"/>
</dbReference>
<dbReference type="GO" id="GO:0003824">
    <property type="term" value="F:catalytic activity"/>
    <property type="evidence" value="ECO:0007669"/>
    <property type="project" value="InterPro"/>
</dbReference>
<evidence type="ECO:0000256" key="2">
    <source>
        <dbReference type="ARBA" id="ARBA00022827"/>
    </source>
</evidence>
<keyword evidence="2" id="KW-0274">FAD</keyword>
<evidence type="ECO:0000313" key="3">
    <source>
        <dbReference type="EMBL" id="PXY31938.1"/>
    </source>
</evidence>
<dbReference type="Gene3D" id="3.30.465.10">
    <property type="match status" value="1"/>
</dbReference>
<name>A0A2V4B9J0_9PSEU</name>
<dbReference type="OrthoDB" id="9811557at2"/>
<dbReference type="SUPFAM" id="SSF56176">
    <property type="entry name" value="FAD-binding/transporter-associated domain-like"/>
    <property type="match status" value="1"/>
</dbReference>
<dbReference type="PROSITE" id="PS51387">
    <property type="entry name" value="FAD_PCMH"/>
    <property type="match status" value="1"/>
</dbReference>
<dbReference type="SUPFAM" id="SSF55103">
    <property type="entry name" value="FAD-linked oxidases, C-terminal domain"/>
    <property type="match status" value="1"/>
</dbReference>
<dbReference type="AlphaFoldDB" id="A0A2V4B9J0"/>
<organism evidence="3 4">
    <name type="scientific">Prauserella muralis</name>
    <dbReference type="NCBI Taxonomy" id="588067"/>
    <lineage>
        <taxon>Bacteria</taxon>
        <taxon>Bacillati</taxon>
        <taxon>Actinomycetota</taxon>
        <taxon>Actinomycetes</taxon>
        <taxon>Pseudonocardiales</taxon>
        <taxon>Pseudonocardiaceae</taxon>
        <taxon>Prauserella</taxon>
    </lineage>
</organism>
<dbReference type="PANTHER" id="PTHR11748">
    <property type="entry name" value="D-LACTATE DEHYDROGENASE"/>
    <property type="match status" value="1"/>
</dbReference>
<dbReference type="InterPro" id="IPR016169">
    <property type="entry name" value="FAD-bd_PCMH_sub2"/>
</dbReference>
<reference evidence="3 4" key="1">
    <citation type="submission" date="2016-07" db="EMBL/GenBank/DDBJ databases">
        <title>Draft genome sequence of Prauserella muralis DSM 45305, isolated from a mould-covered wall in an indoor environment.</title>
        <authorList>
            <person name="Ruckert C."/>
            <person name="Albersmeier A."/>
            <person name="Jiang C.-L."/>
            <person name="Jiang Y."/>
            <person name="Kalinowski J."/>
            <person name="Schneider O."/>
            <person name="Winkler A."/>
            <person name="Zotchev S.B."/>
        </authorList>
    </citation>
    <scope>NUCLEOTIDE SEQUENCE [LARGE SCALE GENOMIC DNA]</scope>
    <source>
        <strain evidence="3 4">DSM 45305</strain>
    </source>
</reference>
<accession>A0A2V4B9J0</accession>
<dbReference type="InterPro" id="IPR006094">
    <property type="entry name" value="Oxid_FAD_bind_N"/>
</dbReference>
<protein>
    <submittedName>
        <fullName evidence="3">Dehydrogenase</fullName>
    </submittedName>
</protein>
<gene>
    <name evidence="3" type="ORF">BAY60_06325</name>
</gene>
<proteinExistence type="predicted"/>
<dbReference type="Proteomes" id="UP000249915">
    <property type="component" value="Unassembled WGS sequence"/>
</dbReference>
<dbReference type="RefSeq" id="WP_112279975.1">
    <property type="nucleotide sequence ID" value="NZ_MASW01000001.1"/>
</dbReference>